<dbReference type="SUPFAM" id="SSF54495">
    <property type="entry name" value="UBC-like"/>
    <property type="match status" value="1"/>
</dbReference>
<feature type="region of interest" description="Disordered" evidence="5">
    <location>
        <begin position="944"/>
        <end position="963"/>
    </location>
</feature>
<keyword evidence="3" id="KW-0548">Nucleotidyltransferase</keyword>
<dbReference type="InterPro" id="IPR051838">
    <property type="entry name" value="ARTD_PARP"/>
</dbReference>
<gene>
    <name evidence="7" type="ORF">Q9L58_008509</name>
</gene>
<comment type="caution">
    <text evidence="7">The sequence shown here is derived from an EMBL/GenBank/DDBJ whole genome shotgun (WGS) entry which is preliminary data.</text>
</comment>
<evidence type="ECO:0000256" key="2">
    <source>
        <dbReference type="ARBA" id="ARBA00022679"/>
    </source>
</evidence>
<feature type="domain" description="UBC core" evidence="6">
    <location>
        <begin position="1072"/>
        <end position="1249"/>
    </location>
</feature>
<dbReference type="SMART" id="SM00212">
    <property type="entry name" value="UBCc"/>
    <property type="match status" value="1"/>
</dbReference>
<evidence type="ECO:0000256" key="5">
    <source>
        <dbReference type="SAM" id="MobiDB-lite"/>
    </source>
</evidence>
<dbReference type="Pfam" id="PF00644">
    <property type="entry name" value="PARP"/>
    <property type="match status" value="1"/>
</dbReference>
<dbReference type="CDD" id="cd23802">
    <property type="entry name" value="UBCc_UBE2Q"/>
    <property type="match status" value="1"/>
</dbReference>
<organism evidence="7 8">
    <name type="scientific">Discina gigas</name>
    <dbReference type="NCBI Taxonomy" id="1032678"/>
    <lineage>
        <taxon>Eukaryota</taxon>
        <taxon>Fungi</taxon>
        <taxon>Dikarya</taxon>
        <taxon>Ascomycota</taxon>
        <taxon>Pezizomycotina</taxon>
        <taxon>Pezizomycetes</taxon>
        <taxon>Pezizales</taxon>
        <taxon>Discinaceae</taxon>
        <taxon>Discina</taxon>
    </lineage>
</organism>
<keyword evidence="2" id="KW-0808">Transferase</keyword>
<evidence type="ECO:0000313" key="7">
    <source>
        <dbReference type="EMBL" id="KAL0632619.1"/>
    </source>
</evidence>
<dbReference type="Gene3D" id="3.10.110.10">
    <property type="entry name" value="Ubiquitin Conjugating Enzyme"/>
    <property type="match status" value="1"/>
</dbReference>
<sequence length="1249" mass="136381">MPRRHFLADLERVQRPGEVDSCIINVRRGDDDGSFVCTFIPPGYEVNGIEITGIIPELSDYPTAHQTILYASSEDPPPAATSELSKISHENSSMSLPVLISTISSCLSKAMDTAASPFMASTDSDIEMGESGGEYNDDSDVSVGGWDEPLEYYHTESENVDGENDSHTGEDPQNAASTRKLRAALKNDLRGAKAAGFKVGVLGDWKGGMDLYVSLGIRVSKLGISDEAIAAWRLDKRKYLILLIHYSAFYHSLERLAGESGGYHVKRSVEMCVGTATRYKPTYLEAMGAFSKISSMGNTEQVVGGEGGELEEAGAATQGQSNEDGFQGIFVSRPLNELLNSRLIQLVRYRIQLGFGWDGAESYYAGEKGRNYIEREVLTTFVLLDYQGRESNSIGQVDDKYYTSEQPKTALAPIVTKDALCGSNSSTTNSSFPLLAMQFTLRHLVRCTEFCLVCHTKVHSDFEALKPYVCSSPLCLYQYMSLGFGPSIEYEIISQPTVVDLLVSFCYVAAKTDKLTQFPSGMNLTVPIVPLKPFQANYHRLKNELHINDIGDEVIPMLKIGDWLQIHTGTISIAANEFVHSRVIETMSYPKIKLGPPVGKSKPPGTANLYANSTPVGSSTTIHQSTSTIGIPDIMQVTFSIYNIGFDTLADQVKRQSLISVLDTLPSVVEMRNWLQRNTKVGEGASLGGWKDRISPAAMGILRWVIASNRSCIVPVDQELDPDGFVVAGPKTKKGGEQRVWGMGDWLQFRFAMGAPDKEQRFVEAVQSAQQRLNLTHPSLFAFHGSPLGNWHSIIREGLHFKQTAHGRAFGHGCYHSLDLTTSLGYSGGMGYNMNMQQPIWPQSALNIRSALCLNEIVNAPDEFVSKHPHLVVAQLEWIQTRYLFIQIADMKAGGGGAIADSLIPNPVHPQDEIYNPKGLHGKLIIPATVSSYRTRNLTTLVPLPTPALSPTSKSNRGPKARKTTLSGISQTFSNFLDPILSSTGTPINAEDGGFDDNVSIATDTSDLLALLSEDEELDPPSGNGKGIAGPALDFLTASCSSKLSKPGAFIPGVLDLSDLPQLEFPSYASGGASKRIQSDLKSIIKLQKTQSLDELGFYIDENRTDNIYQWIVELHSFPDHLPLVRDMKDKNIQSIVLEIRFGSQYPMSPPFIRVIKPRFKGFAQGGGGHVTVGGALCMELLTNSGWSAVSSLESVLLQVKMAIGEESPPARLAPGPVQCYSPSEAKEAYLRACRNHGWVVPEDLASTV</sequence>
<dbReference type="EMBL" id="JBBBZM010000160">
    <property type="protein sequence ID" value="KAL0632619.1"/>
    <property type="molecule type" value="Genomic_DNA"/>
</dbReference>
<keyword evidence="1" id="KW-0328">Glycosyltransferase</keyword>
<name>A0ABR3G9J8_9PEZI</name>
<protein>
    <recommendedName>
        <fullName evidence="6">UBC core domain-containing protein</fullName>
    </recommendedName>
</protein>
<evidence type="ECO:0000256" key="4">
    <source>
        <dbReference type="ARBA" id="ARBA00023027"/>
    </source>
</evidence>
<accession>A0ABR3G9J8</accession>
<keyword evidence="4" id="KW-0520">NAD</keyword>
<evidence type="ECO:0000313" key="8">
    <source>
        <dbReference type="Proteomes" id="UP001447188"/>
    </source>
</evidence>
<dbReference type="PROSITE" id="PS50127">
    <property type="entry name" value="UBC_2"/>
    <property type="match status" value="1"/>
</dbReference>
<dbReference type="InterPro" id="IPR016135">
    <property type="entry name" value="UBQ-conjugating_enzyme/RWD"/>
</dbReference>
<keyword evidence="8" id="KW-1185">Reference proteome</keyword>
<reference evidence="7 8" key="1">
    <citation type="submission" date="2024-02" db="EMBL/GenBank/DDBJ databases">
        <title>Discinaceae phylogenomics.</title>
        <authorList>
            <person name="Dirks A.C."/>
            <person name="James T.Y."/>
        </authorList>
    </citation>
    <scope>NUCLEOTIDE SEQUENCE [LARGE SCALE GENOMIC DNA]</scope>
    <source>
        <strain evidence="7 8">ACD0624</strain>
    </source>
</reference>
<evidence type="ECO:0000256" key="3">
    <source>
        <dbReference type="ARBA" id="ARBA00022695"/>
    </source>
</evidence>
<evidence type="ECO:0000259" key="6">
    <source>
        <dbReference type="PROSITE" id="PS50127"/>
    </source>
</evidence>
<dbReference type="Proteomes" id="UP001447188">
    <property type="component" value="Unassembled WGS sequence"/>
</dbReference>
<dbReference type="InterPro" id="IPR012317">
    <property type="entry name" value="Poly(ADP-ribose)pol_cat_dom"/>
</dbReference>
<proteinExistence type="predicted"/>
<evidence type="ECO:0000256" key="1">
    <source>
        <dbReference type="ARBA" id="ARBA00022676"/>
    </source>
</evidence>
<dbReference type="PANTHER" id="PTHR21328">
    <property type="entry name" value="POLY ADP-RIBOSE POLYMERASE FAMILY, MEMBER PARP"/>
    <property type="match status" value="1"/>
</dbReference>
<dbReference type="SUPFAM" id="SSF56399">
    <property type="entry name" value="ADP-ribosylation"/>
    <property type="match status" value="1"/>
</dbReference>
<dbReference type="InterPro" id="IPR000608">
    <property type="entry name" value="UBC"/>
</dbReference>
<dbReference type="Gene3D" id="3.90.228.10">
    <property type="match status" value="1"/>
</dbReference>